<dbReference type="PIRSF" id="PIRSF006603">
    <property type="entry name" value="DinF"/>
    <property type="match status" value="1"/>
</dbReference>
<feature type="transmembrane region" description="Helical" evidence="10">
    <location>
        <begin position="167"/>
        <end position="188"/>
    </location>
</feature>
<feature type="transmembrane region" description="Helical" evidence="10">
    <location>
        <begin position="98"/>
        <end position="118"/>
    </location>
</feature>
<keyword evidence="4" id="KW-0813">Transport</keyword>
<protein>
    <recommendedName>
        <fullName evidence="3">Multidrug export protein MepA</fullName>
    </recommendedName>
</protein>
<dbReference type="InterPro" id="IPR002528">
    <property type="entry name" value="MATE_fam"/>
</dbReference>
<evidence type="ECO:0000256" key="5">
    <source>
        <dbReference type="ARBA" id="ARBA00022475"/>
    </source>
</evidence>
<feature type="transmembrane region" description="Helical" evidence="10">
    <location>
        <begin position="55"/>
        <end position="77"/>
    </location>
</feature>
<dbReference type="PANTHER" id="PTHR43823:SF3">
    <property type="entry name" value="MULTIDRUG EXPORT PROTEIN MEPA"/>
    <property type="match status" value="1"/>
</dbReference>
<dbReference type="InterPro" id="IPR045070">
    <property type="entry name" value="MATE_MepA-like"/>
</dbReference>
<evidence type="ECO:0000256" key="1">
    <source>
        <dbReference type="ARBA" id="ARBA00004651"/>
    </source>
</evidence>
<dbReference type="RefSeq" id="WP_107520232.1">
    <property type="nucleotide sequence ID" value="NZ_PYZH01000037.1"/>
</dbReference>
<dbReference type="NCBIfam" id="TIGR00797">
    <property type="entry name" value="matE"/>
    <property type="match status" value="1"/>
</dbReference>
<evidence type="ECO:0000256" key="10">
    <source>
        <dbReference type="SAM" id="Phobius"/>
    </source>
</evidence>
<dbReference type="CDD" id="cd13143">
    <property type="entry name" value="MATE_MepA_like"/>
    <property type="match status" value="1"/>
</dbReference>
<feature type="transmembrane region" description="Helical" evidence="10">
    <location>
        <begin position="387"/>
        <end position="410"/>
    </location>
</feature>
<dbReference type="Proteomes" id="UP000243350">
    <property type="component" value="Unassembled WGS sequence"/>
</dbReference>
<keyword evidence="9" id="KW-0046">Antibiotic resistance</keyword>
<feature type="transmembrane region" description="Helical" evidence="10">
    <location>
        <begin position="243"/>
        <end position="268"/>
    </location>
</feature>
<comment type="similarity">
    <text evidence="2">Belongs to the multi antimicrobial extrusion (MATE) (TC 2.A.66.1) family. MepA subfamily.</text>
</comment>
<feature type="transmembrane region" description="Helical" evidence="10">
    <location>
        <begin position="194"/>
        <end position="217"/>
    </location>
</feature>
<gene>
    <name evidence="11" type="ORF">BUY48_07130</name>
</gene>
<feature type="transmembrane region" description="Helical" evidence="10">
    <location>
        <begin position="288"/>
        <end position="306"/>
    </location>
</feature>
<evidence type="ECO:0000313" key="12">
    <source>
        <dbReference type="Proteomes" id="UP000243350"/>
    </source>
</evidence>
<keyword evidence="8 10" id="KW-0472">Membrane</keyword>
<evidence type="ECO:0000313" key="11">
    <source>
        <dbReference type="EMBL" id="PTF14788.1"/>
    </source>
</evidence>
<sequence length="451" mass="49185">MKDEQLYYFEESPIIKALMHFSLPMMIGSLLSVIYGILNVYFIGFLDNSHMISSISLTLPIFAVLMAFGNLFGVGGGTYISRLLGAKDYTKTNYVSSFSIYSSIILGVIIAIITLPFTDQIASVLGASGETLRYTSDYLKIEFLSTPFVILFFVLEQFARAIGKPIISMVGMLSSVVLNMILDPILIFGFHLDVIGAALGTAISNVVAALFFVIYFARKSDALSLNIKFAKPTKALMQEVFKIGIPAFLMVVLMGVTGLVLNLFLAHYGNNAIASYGISFRLVQFPELIIMGLSEGVVPLIAYNFVSNKTRMKDTIKVVIMTIAIIFAICMTIVLSFGHSIVQLFSTDSQIVTLATFILKVTMTSLLLNGIGFLFTGMLQATGQGRGATIMAIAQGTIIIPVLFVMNALFGLVGVIWSLLIAETICALLAMLIVYLLRNRLTVDTQALVEE</sequence>
<dbReference type="EMBL" id="PYZH01000037">
    <property type="protein sequence ID" value="PTF14788.1"/>
    <property type="molecule type" value="Genomic_DNA"/>
</dbReference>
<name>A0A2T4KM46_9STAP</name>
<dbReference type="GO" id="GO:0005886">
    <property type="term" value="C:plasma membrane"/>
    <property type="evidence" value="ECO:0007669"/>
    <property type="project" value="UniProtKB-SubCell"/>
</dbReference>
<keyword evidence="6 10" id="KW-0812">Transmembrane</keyword>
<reference evidence="11 12" key="1">
    <citation type="journal article" date="2016" name="Front. Microbiol.">
        <title>Comprehensive Phylogenetic Analysis of Bovine Non-aureus Staphylococci Species Based on Whole-Genome Sequencing.</title>
        <authorList>
            <person name="Naushad S."/>
            <person name="Barkema H.W."/>
            <person name="Luby C."/>
            <person name="Condas L.A."/>
            <person name="Nobrega D.B."/>
            <person name="Carson D.A."/>
            <person name="De Buck J."/>
        </authorList>
    </citation>
    <scope>NUCLEOTIDE SEQUENCE [LARGE SCALE GENOMIC DNA]</scope>
    <source>
        <strain evidence="11 12">SNUC 4143</strain>
    </source>
</reference>
<keyword evidence="5" id="KW-1003">Cell membrane</keyword>
<dbReference type="PANTHER" id="PTHR43823">
    <property type="entry name" value="SPORULATION PROTEIN YKVU"/>
    <property type="match status" value="1"/>
</dbReference>
<evidence type="ECO:0000256" key="4">
    <source>
        <dbReference type="ARBA" id="ARBA00022448"/>
    </source>
</evidence>
<evidence type="ECO:0000256" key="8">
    <source>
        <dbReference type="ARBA" id="ARBA00023136"/>
    </source>
</evidence>
<evidence type="ECO:0000256" key="7">
    <source>
        <dbReference type="ARBA" id="ARBA00022989"/>
    </source>
</evidence>
<dbReference type="GO" id="GO:0042910">
    <property type="term" value="F:xenobiotic transmembrane transporter activity"/>
    <property type="evidence" value="ECO:0007669"/>
    <property type="project" value="InterPro"/>
</dbReference>
<feature type="transmembrane region" description="Helical" evidence="10">
    <location>
        <begin position="318"/>
        <end position="339"/>
    </location>
</feature>
<dbReference type="GO" id="GO:0046677">
    <property type="term" value="P:response to antibiotic"/>
    <property type="evidence" value="ECO:0007669"/>
    <property type="project" value="UniProtKB-KW"/>
</dbReference>
<evidence type="ECO:0000256" key="2">
    <source>
        <dbReference type="ARBA" id="ARBA00008417"/>
    </source>
</evidence>
<evidence type="ECO:0000256" key="3">
    <source>
        <dbReference type="ARBA" id="ARBA00022106"/>
    </source>
</evidence>
<dbReference type="InterPro" id="IPR048279">
    <property type="entry name" value="MdtK-like"/>
</dbReference>
<evidence type="ECO:0000256" key="6">
    <source>
        <dbReference type="ARBA" id="ARBA00022692"/>
    </source>
</evidence>
<feature type="transmembrane region" description="Helical" evidence="10">
    <location>
        <begin position="138"/>
        <end position="155"/>
    </location>
</feature>
<feature type="transmembrane region" description="Helical" evidence="10">
    <location>
        <begin position="351"/>
        <end position="375"/>
    </location>
</feature>
<feature type="transmembrane region" description="Helical" evidence="10">
    <location>
        <begin position="416"/>
        <end position="437"/>
    </location>
</feature>
<comment type="subcellular location">
    <subcellularLocation>
        <location evidence="1">Cell membrane</location>
        <topology evidence="1">Multi-pass membrane protein</topology>
    </subcellularLocation>
</comment>
<dbReference type="InterPro" id="IPR051327">
    <property type="entry name" value="MATE_MepA_subfamily"/>
</dbReference>
<comment type="caution">
    <text evidence="11">The sequence shown here is derived from an EMBL/GenBank/DDBJ whole genome shotgun (WGS) entry which is preliminary data.</text>
</comment>
<dbReference type="AlphaFoldDB" id="A0A2T4KM46"/>
<feature type="transmembrane region" description="Helical" evidence="10">
    <location>
        <begin position="21"/>
        <end position="43"/>
    </location>
</feature>
<dbReference type="Pfam" id="PF01554">
    <property type="entry name" value="MatE"/>
    <property type="match status" value="2"/>
</dbReference>
<proteinExistence type="inferred from homology"/>
<evidence type="ECO:0000256" key="9">
    <source>
        <dbReference type="ARBA" id="ARBA00023251"/>
    </source>
</evidence>
<dbReference type="GO" id="GO:0015297">
    <property type="term" value="F:antiporter activity"/>
    <property type="evidence" value="ECO:0007669"/>
    <property type="project" value="InterPro"/>
</dbReference>
<organism evidence="11 12">
    <name type="scientific">Staphylococcus devriesei</name>
    <dbReference type="NCBI Taxonomy" id="586733"/>
    <lineage>
        <taxon>Bacteria</taxon>
        <taxon>Bacillati</taxon>
        <taxon>Bacillota</taxon>
        <taxon>Bacilli</taxon>
        <taxon>Bacillales</taxon>
        <taxon>Staphylococcaceae</taxon>
        <taxon>Staphylococcus</taxon>
    </lineage>
</organism>
<keyword evidence="7 10" id="KW-1133">Transmembrane helix</keyword>
<accession>A0A2T4KM46</accession>